<evidence type="ECO:0000313" key="2">
    <source>
        <dbReference type="Proteomes" id="UP000007797"/>
    </source>
</evidence>
<dbReference type="AlphaFoldDB" id="F4Q9R4"/>
<dbReference type="Proteomes" id="UP000007797">
    <property type="component" value="Unassembled WGS sequence"/>
</dbReference>
<proteinExistence type="predicted"/>
<keyword evidence="2" id="KW-1185">Reference proteome</keyword>
<dbReference type="GeneID" id="14867730"/>
<sequence>MNTSIIIIFHLYLSTIRSHRFHHPISVYLGSSSSFSFSYSSISGGISTTPEQTEIRIESTTNISSMNI</sequence>
<dbReference type="RefSeq" id="XP_004354175.1">
    <property type="nucleotide sequence ID" value="XM_004354123.1"/>
</dbReference>
<evidence type="ECO:0000313" key="1">
    <source>
        <dbReference type="EMBL" id="EGG15433.1"/>
    </source>
</evidence>
<protein>
    <submittedName>
        <fullName evidence="1">Uncharacterized protein</fullName>
    </submittedName>
</protein>
<dbReference type="EMBL" id="GL883026">
    <property type="protein sequence ID" value="EGG15433.1"/>
    <property type="molecule type" value="Genomic_DNA"/>
</dbReference>
<name>F4Q9R4_CACFS</name>
<accession>F4Q9R4</accession>
<gene>
    <name evidence="1" type="ORF">DFA_10268</name>
</gene>
<reference evidence="2" key="1">
    <citation type="journal article" date="2011" name="Genome Res.">
        <title>Phylogeny-wide analysis of social amoeba genomes highlights ancient origins for complex intercellular communication.</title>
        <authorList>
            <person name="Heidel A.J."/>
            <person name="Lawal H.M."/>
            <person name="Felder M."/>
            <person name="Schilde C."/>
            <person name="Helps N.R."/>
            <person name="Tunggal B."/>
            <person name="Rivero F."/>
            <person name="John U."/>
            <person name="Schleicher M."/>
            <person name="Eichinger L."/>
            <person name="Platzer M."/>
            <person name="Noegel A.A."/>
            <person name="Schaap P."/>
            <person name="Gloeckner G."/>
        </authorList>
    </citation>
    <scope>NUCLEOTIDE SEQUENCE [LARGE SCALE GENOMIC DNA]</scope>
    <source>
        <strain evidence="2">SH3</strain>
    </source>
</reference>
<dbReference type="KEGG" id="dfa:DFA_10268"/>
<organism evidence="1 2">
    <name type="scientific">Cavenderia fasciculata</name>
    <name type="common">Slime mold</name>
    <name type="synonym">Dictyostelium fasciculatum</name>
    <dbReference type="NCBI Taxonomy" id="261658"/>
    <lineage>
        <taxon>Eukaryota</taxon>
        <taxon>Amoebozoa</taxon>
        <taxon>Evosea</taxon>
        <taxon>Eumycetozoa</taxon>
        <taxon>Dictyostelia</taxon>
        <taxon>Acytosteliales</taxon>
        <taxon>Cavenderiaceae</taxon>
        <taxon>Cavenderia</taxon>
    </lineage>
</organism>